<dbReference type="AlphaFoldDB" id="A0A8T0W3L1"/>
<reference evidence="2" key="1">
    <citation type="submission" date="2020-05" db="EMBL/GenBank/DDBJ databases">
        <title>WGS assembly of Panicum virgatum.</title>
        <authorList>
            <person name="Lovell J.T."/>
            <person name="Jenkins J."/>
            <person name="Shu S."/>
            <person name="Juenger T.E."/>
            <person name="Schmutz J."/>
        </authorList>
    </citation>
    <scope>NUCLEOTIDE SEQUENCE</scope>
    <source>
        <strain evidence="2">AP13</strain>
    </source>
</reference>
<feature type="region of interest" description="Disordered" evidence="1">
    <location>
        <begin position="261"/>
        <end position="298"/>
    </location>
</feature>
<evidence type="ECO:0000313" key="2">
    <source>
        <dbReference type="EMBL" id="KAG2641177.1"/>
    </source>
</evidence>
<keyword evidence="3" id="KW-1185">Reference proteome</keyword>
<accession>A0A8T0W3L1</accession>
<name>A0A8T0W3L1_PANVG</name>
<feature type="region of interest" description="Disordered" evidence="1">
    <location>
        <begin position="145"/>
        <end position="205"/>
    </location>
</feature>
<evidence type="ECO:0000313" key="3">
    <source>
        <dbReference type="Proteomes" id="UP000823388"/>
    </source>
</evidence>
<evidence type="ECO:0000256" key="1">
    <source>
        <dbReference type="SAM" id="MobiDB-lite"/>
    </source>
</evidence>
<protein>
    <submittedName>
        <fullName evidence="2">Uncharacterized protein</fullName>
    </submittedName>
</protein>
<comment type="caution">
    <text evidence="2">The sequence shown here is derived from an EMBL/GenBank/DDBJ whole genome shotgun (WGS) entry which is preliminary data.</text>
</comment>
<dbReference type="EMBL" id="CM029039">
    <property type="protein sequence ID" value="KAG2641177.1"/>
    <property type="molecule type" value="Genomic_DNA"/>
</dbReference>
<sequence length="298" mass="31550">MGGHRSTASSSSCGSSSTTSSYPSSRATQSTVITRGTTTTTFAAGARRTAPPTMGARFMSRSSSAAARGHRPPPFVPGGIIRSQSLPRSVNYGSVGHQFIAARTWPAPSSSSTIPQGVGTGMSRRWMPAPPSFVPPLRTTYSTPLGPHPPTSVAGGLMAPARRSSSSSRGTDTTTTTSTSTRWSTVAVDGATTTSNARPPLTGVGSKVVPEATIRRSDLMRREEGSNQARAAWDVCRYYMEVYGQHNRVEIAPVDAIHPRRRQQQQTLPPPPAAAAAMMRSGGPHMSRAPCCRRRRDG</sequence>
<feature type="compositionally biased region" description="Low complexity" evidence="1">
    <location>
        <begin position="1"/>
        <end position="25"/>
    </location>
</feature>
<feature type="region of interest" description="Disordered" evidence="1">
    <location>
        <begin position="1"/>
        <end position="81"/>
    </location>
</feature>
<proteinExistence type="predicted"/>
<dbReference type="Proteomes" id="UP000823388">
    <property type="component" value="Chromosome 2K"/>
</dbReference>
<gene>
    <name evidence="2" type="ORF">PVAP13_2KG168300</name>
</gene>
<organism evidence="2 3">
    <name type="scientific">Panicum virgatum</name>
    <name type="common">Blackwell switchgrass</name>
    <dbReference type="NCBI Taxonomy" id="38727"/>
    <lineage>
        <taxon>Eukaryota</taxon>
        <taxon>Viridiplantae</taxon>
        <taxon>Streptophyta</taxon>
        <taxon>Embryophyta</taxon>
        <taxon>Tracheophyta</taxon>
        <taxon>Spermatophyta</taxon>
        <taxon>Magnoliopsida</taxon>
        <taxon>Liliopsida</taxon>
        <taxon>Poales</taxon>
        <taxon>Poaceae</taxon>
        <taxon>PACMAD clade</taxon>
        <taxon>Panicoideae</taxon>
        <taxon>Panicodae</taxon>
        <taxon>Paniceae</taxon>
        <taxon>Panicinae</taxon>
        <taxon>Panicum</taxon>
        <taxon>Panicum sect. Hiantes</taxon>
    </lineage>
</organism>
<feature type="compositionally biased region" description="Low complexity" evidence="1">
    <location>
        <begin position="34"/>
        <end position="67"/>
    </location>
</feature>
<feature type="compositionally biased region" description="Low complexity" evidence="1">
    <location>
        <begin position="162"/>
        <end position="185"/>
    </location>
</feature>